<evidence type="ECO:0000259" key="2">
    <source>
        <dbReference type="Pfam" id="PF00456"/>
    </source>
</evidence>
<reference evidence="4" key="2">
    <citation type="submission" date="2015-01" db="EMBL/GenBank/DDBJ databases">
        <title>Evolutionary Origins and Diversification of the Mycorrhizal Mutualists.</title>
        <authorList>
            <consortium name="DOE Joint Genome Institute"/>
            <consortium name="Mycorrhizal Genomics Consortium"/>
            <person name="Kohler A."/>
            <person name="Kuo A."/>
            <person name="Nagy L.G."/>
            <person name="Floudas D."/>
            <person name="Copeland A."/>
            <person name="Barry K.W."/>
            <person name="Cichocki N."/>
            <person name="Veneault-Fourrey C."/>
            <person name="LaButti K."/>
            <person name="Lindquist E.A."/>
            <person name="Lipzen A."/>
            <person name="Lundell T."/>
            <person name="Morin E."/>
            <person name="Murat C."/>
            <person name="Riley R."/>
            <person name="Ohm R."/>
            <person name="Sun H."/>
            <person name="Tunlid A."/>
            <person name="Henrissat B."/>
            <person name="Grigoriev I.V."/>
            <person name="Hibbett D.S."/>
            <person name="Martin F."/>
        </authorList>
    </citation>
    <scope>NUCLEOTIDE SEQUENCE [LARGE SCALE GENOMIC DNA]</scope>
    <source>
        <strain evidence="4">UH-Slu-Lm8-n1</strain>
    </source>
</reference>
<dbReference type="Pfam" id="PF00456">
    <property type="entry name" value="Transketolase_N"/>
    <property type="match status" value="1"/>
</dbReference>
<evidence type="ECO:0000256" key="1">
    <source>
        <dbReference type="SAM" id="SignalP"/>
    </source>
</evidence>
<dbReference type="SUPFAM" id="SSF52518">
    <property type="entry name" value="Thiamin diphosphate-binding fold (THDP-binding)"/>
    <property type="match status" value="1"/>
</dbReference>
<organism evidence="3 4">
    <name type="scientific">Suillus luteus UH-Slu-Lm8-n1</name>
    <dbReference type="NCBI Taxonomy" id="930992"/>
    <lineage>
        <taxon>Eukaryota</taxon>
        <taxon>Fungi</taxon>
        <taxon>Dikarya</taxon>
        <taxon>Basidiomycota</taxon>
        <taxon>Agaricomycotina</taxon>
        <taxon>Agaricomycetes</taxon>
        <taxon>Agaricomycetidae</taxon>
        <taxon>Boletales</taxon>
        <taxon>Suillineae</taxon>
        <taxon>Suillaceae</taxon>
        <taxon>Suillus</taxon>
    </lineage>
</organism>
<sequence>MSVYPSPLGSLLVLLVLAGQFTPEPTDYASISTIRTFAADAVGKANSGHPCAPMGIAPASHVLFTPQVMSSNHGISNSTTRTLQIPSGSTATDRFHPMACACFLAGVLFTDAATNVYSGHALQYTLMHLLEYKHSIDGLVTPKAPSYFRNIG</sequence>
<keyword evidence="1" id="KW-0732">Signal</keyword>
<dbReference type="STRING" id="930992.A0A0C9ZQ95"/>
<protein>
    <recommendedName>
        <fullName evidence="2">Transketolase N-terminal domain-containing protein</fullName>
    </recommendedName>
</protein>
<evidence type="ECO:0000313" key="4">
    <source>
        <dbReference type="Proteomes" id="UP000054485"/>
    </source>
</evidence>
<dbReference type="OrthoDB" id="10267175at2759"/>
<dbReference type="HOGENOM" id="CLU_1723545_0_0_1"/>
<gene>
    <name evidence="3" type="ORF">CY34DRAFT_19908</name>
</gene>
<feature type="chain" id="PRO_5002218165" description="Transketolase N-terminal domain-containing protein" evidence="1">
    <location>
        <begin position="24"/>
        <end position="152"/>
    </location>
</feature>
<name>A0A0C9ZQ95_9AGAM</name>
<dbReference type="InterPro" id="IPR029061">
    <property type="entry name" value="THDP-binding"/>
</dbReference>
<dbReference type="EMBL" id="KN836981">
    <property type="protein sequence ID" value="KIK31451.1"/>
    <property type="molecule type" value="Genomic_DNA"/>
</dbReference>
<reference evidence="3 4" key="1">
    <citation type="submission" date="2014-04" db="EMBL/GenBank/DDBJ databases">
        <authorList>
            <consortium name="DOE Joint Genome Institute"/>
            <person name="Kuo A."/>
            <person name="Ruytinx J."/>
            <person name="Rineau F."/>
            <person name="Colpaert J."/>
            <person name="Kohler A."/>
            <person name="Nagy L.G."/>
            <person name="Floudas D."/>
            <person name="Copeland A."/>
            <person name="Barry K.W."/>
            <person name="Cichocki N."/>
            <person name="Veneault-Fourrey C."/>
            <person name="LaButti K."/>
            <person name="Lindquist E.A."/>
            <person name="Lipzen A."/>
            <person name="Lundell T."/>
            <person name="Morin E."/>
            <person name="Murat C."/>
            <person name="Sun H."/>
            <person name="Tunlid A."/>
            <person name="Henrissat B."/>
            <person name="Grigoriev I.V."/>
            <person name="Hibbett D.S."/>
            <person name="Martin F."/>
            <person name="Nordberg H.P."/>
            <person name="Cantor M.N."/>
            <person name="Hua S.X."/>
        </authorList>
    </citation>
    <scope>NUCLEOTIDE SEQUENCE [LARGE SCALE GENOMIC DNA]</scope>
    <source>
        <strain evidence="3 4">UH-Slu-Lm8-n1</strain>
    </source>
</reference>
<dbReference type="Proteomes" id="UP000054485">
    <property type="component" value="Unassembled WGS sequence"/>
</dbReference>
<feature type="signal peptide" evidence="1">
    <location>
        <begin position="1"/>
        <end position="23"/>
    </location>
</feature>
<feature type="domain" description="Transketolase N-terminal" evidence="2">
    <location>
        <begin position="29"/>
        <end position="69"/>
    </location>
</feature>
<dbReference type="Gene3D" id="3.40.50.970">
    <property type="match status" value="1"/>
</dbReference>
<dbReference type="InterPro" id="IPR005474">
    <property type="entry name" value="Transketolase_N"/>
</dbReference>
<keyword evidence="4" id="KW-1185">Reference proteome</keyword>
<dbReference type="InParanoid" id="A0A0C9ZQ95"/>
<accession>A0A0C9ZQ95</accession>
<proteinExistence type="predicted"/>
<evidence type="ECO:0000313" key="3">
    <source>
        <dbReference type="EMBL" id="KIK31451.1"/>
    </source>
</evidence>
<dbReference type="AlphaFoldDB" id="A0A0C9ZQ95"/>